<reference evidence="1 2" key="1">
    <citation type="submission" date="2018-08" db="EMBL/GenBank/DDBJ databases">
        <title>Fibrisoma montanum sp. nov., isolated from Danxia mountain soil.</title>
        <authorList>
            <person name="Huang Y."/>
        </authorList>
    </citation>
    <scope>NUCLEOTIDE SEQUENCE [LARGE SCALE GENOMIC DNA]</scope>
    <source>
        <strain evidence="1 2">HYT19</strain>
    </source>
</reference>
<dbReference type="AlphaFoldDB" id="A0A418M1Y7"/>
<dbReference type="SUPFAM" id="SSF54427">
    <property type="entry name" value="NTF2-like"/>
    <property type="match status" value="1"/>
</dbReference>
<accession>A0A418M1Y7</accession>
<name>A0A418M1Y7_9BACT</name>
<keyword evidence="2" id="KW-1185">Reference proteome</keyword>
<dbReference type="RefSeq" id="WP_119669984.1">
    <property type="nucleotide sequence ID" value="NZ_QXED01000007.1"/>
</dbReference>
<evidence type="ECO:0008006" key="3">
    <source>
        <dbReference type="Google" id="ProtNLM"/>
    </source>
</evidence>
<dbReference type="EMBL" id="QXED01000007">
    <property type="protein sequence ID" value="RIV19698.1"/>
    <property type="molecule type" value="Genomic_DNA"/>
</dbReference>
<comment type="caution">
    <text evidence="1">The sequence shown here is derived from an EMBL/GenBank/DDBJ whole genome shotgun (WGS) entry which is preliminary data.</text>
</comment>
<dbReference type="Proteomes" id="UP000283523">
    <property type="component" value="Unassembled WGS sequence"/>
</dbReference>
<protein>
    <recommendedName>
        <fullName evidence="3">Nuclear transport factor 2 family protein</fullName>
    </recommendedName>
</protein>
<evidence type="ECO:0000313" key="2">
    <source>
        <dbReference type="Proteomes" id="UP000283523"/>
    </source>
</evidence>
<gene>
    <name evidence="1" type="ORF">DYU11_22475</name>
</gene>
<dbReference type="InterPro" id="IPR032710">
    <property type="entry name" value="NTF2-like_dom_sf"/>
</dbReference>
<proteinExistence type="predicted"/>
<evidence type="ECO:0000313" key="1">
    <source>
        <dbReference type="EMBL" id="RIV19698.1"/>
    </source>
</evidence>
<dbReference type="OrthoDB" id="1119084at2"/>
<dbReference type="Gene3D" id="3.10.450.50">
    <property type="match status" value="2"/>
</dbReference>
<organism evidence="1 2">
    <name type="scientific">Fibrisoma montanum</name>
    <dbReference type="NCBI Taxonomy" id="2305895"/>
    <lineage>
        <taxon>Bacteria</taxon>
        <taxon>Pseudomonadati</taxon>
        <taxon>Bacteroidota</taxon>
        <taxon>Cytophagia</taxon>
        <taxon>Cytophagales</taxon>
        <taxon>Spirosomataceae</taxon>
        <taxon>Fibrisoma</taxon>
    </lineage>
</organism>
<sequence>MHTVWVAIAALAGAMLPTEPLSVRSDYQALVAAERAFAQRAIDKGIRDAFLENLDEQSVIYETNRFSPGRPAYARLQSEPGKLLWRPAYAEIAQSGSLGYTTGPFEIRPHSMDDKPVAHGHYTTVWHKTADGSWKALVDFGIIHGQPDVPVPDVQPPAQFAAKVTAAADTAALGRELLQTETAFAEIARANSLRDAYRQVWPTSDSVRLLRDGFAPNVGKAAGTVADASTQQVDYRPVRAVVAPSGDFGFVYGYATYQRRQQAYLRIWRKRSGRWQLAQEVLNVKLAG</sequence>